<accession>A0A067LLJ1</accession>
<keyword evidence="3" id="KW-0134">Cell wall</keyword>
<keyword evidence="3" id="KW-0964">Secreted</keyword>
<dbReference type="PANTHER" id="PTHR48010:SF55">
    <property type="entry name" value="OS01G0607900 PROTEIN"/>
    <property type="match status" value="1"/>
</dbReference>
<keyword evidence="7" id="KW-0472">Membrane</keyword>
<proteinExistence type="inferred from homology"/>
<evidence type="ECO:0000259" key="10">
    <source>
        <dbReference type="Pfam" id="PF08263"/>
    </source>
</evidence>
<dbReference type="InterPro" id="IPR050994">
    <property type="entry name" value="At_inactive_RLKs"/>
</dbReference>
<evidence type="ECO:0000256" key="4">
    <source>
        <dbReference type="ARBA" id="ARBA00022614"/>
    </source>
</evidence>
<dbReference type="PANTHER" id="PTHR48010">
    <property type="entry name" value="OS05G0588300 PROTEIN"/>
    <property type="match status" value="1"/>
</dbReference>
<evidence type="ECO:0000256" key="6">
    <source>
        <dbReference type="ARBA" id="ARBA00022737"/>
    </source>
</evidence>
<feature type="chain" id="PRO_5001644788" description="Leucine-rich repeat-containing N-terminal plant-type domain-containing protein" evidence="9">
    <location>
        <begin position="27"/>
        <end position="225"/>
    </location>
</feature>
<feature type="signal peptide" evidence="9">
    <location>
        <begin position="1"/>
        <end position="26"/>
    </location>
</feature>
<dbReference type="Pfam" id="PF00560">
    <property type="entry name" value="LRR_1"/>
    <property type="match status" value="3"/>
</dbReference>
<dbReference type="Proteomes" id="UP000027138">
    <property type="component" value="Unassembled WGS sequence"/>
</dbReference>
<evidence type="ECO:0000256" key="8">
    <source>
        <dbReference type="ARBA" id="ARBA00038043"/>
    </source>
</evidence>
<dbReference type="SUPFAM" id="SSF52058">
    <property type="entry name" value="L domain-like"/>
    <property type="match status" value="1"/>
</dbReference>
<keyword evidence="5 9" id="KW-0732">Signal</keyword>
<dbReference type="Gene3D" id="3.80.10.10">
    <property type="entry name" value="Ribonuclease Inhibitor"/>
    <property type="match status" value="1"/>
</dbReference>
<evidence type="ECO:0000256" key="3">
    <source>
        <dbReference type="ARBA" id="ARBA00022512"/>
    </source>
</evidence>
<keyword evidence="12" id="KW-1185">Reference proteome</keyword>
<evidence type="ECO:0000313" key="12">
    <source>
        <dbReference type="Proteomes" id="UP000027138"/>
    </source>
</evidence>
<dbReference type="OrthoDB" id="2151624at2759"/>
<comment type="subcellular location">
    <subcellularLocation>
        <location evidence="2">Membrane</location>
    </subcellularLocation>
    <subcellularLocation>
        <location evidence="1">Secreted</location>
        <location evidence="1">Cell wall</location>
    </subcellularLocation>
</comment>
<gene>
    <name evidence="11" type="ORF">JCGZ_15069</name>
</gene>
<reference evidence="11 12" key="1">
    <citation type="journal article" date="2014" name="PLoS ONE">
        <title>Global Analysis of Gene Expression Profiles in Physic Nut (Jatropha curcas L.) Seedlings Exposed to Salt Stress.</title>
        <authorList>
            <person name="Zhang L."/>
            <person name="Zhang C."/>
            <person name="Wu P."/>
            <person name="Chen Y."/>
            <person name="Li M."/>
            <person name="Jiang H."/>
            <person name="Wu G."/>
        </authorList>
    </citation>
    <scope>NUCLEOTIDE SEQUENCE [LARGE SCALE GENOMIC DNA]</scope>
    <source>
        <strain evidence="12">cv. GZQX0401</strain>
        <tissue evidence="11">Young leaves</tissue>
    </source>
</reference>
<evidence type="ECO:0000256" key="9">
    <source>
        <dbReference type="SAM" id="SignalP"/>
    </source>
</evidence>
<evidence type="ECO:0000256" key="7">
    <source>
        <dbReference type="ARBA" id="ARBA00023136"/>
    </source>
</evidence>
<dbReference type="Pfam" id="PF08263">
    <property type="entry name" value="LRRNT_2"/>
    <property type="match status" value="1"/>
</dbReference>
<dbReference type="STRING" id="180498.A0A067LLJ1"/>
<feature type="domain" description="Leucine-rich repeat-containing N-terminal plant-type" evidence="10">
    <location>
        <begin position="29"/>
        <end position="71"/>
    </location>
</feature>
<dbReference type="EMBL" id="KK914233">
    <property type="protein sequence ID" value="KDP45204.1"/>
    <property type="molecule type" value="Genomic_DNA"/>
</dbReference>
<organism evidence="11 12">
    <name type="scientific">Jatropha curcas</name>
    <name type="common">Barbados nut</name>
    <dbReference type="NCBI Taxonomy" id="180498"/>
    <lineage>
        <taxon>Eukaryota</taxon>
        <taxon>Viridiplantae</taxon>
        <taxon>Streptophyta</taxon>
        <taxon>Embryophyta</taxon>
        <taxon>Tracheophyta</taxon>
        <taxon>Spermatophyta</taxon>
        <taxon>Magnoliopsida</taxon>
        <taxon>eudicotyledons</taxon>
        <taxon>Gunneridae</taxon>
        <taxon>Pentapetalae</taxon>
        <taxon>rosids</taxon>
        <taxon>fabids</taxon>
        <taxon>Malpighiales</taxon>
        <taxon>Euphorbiaceae</taxon>
        <taxon>Crotonoideae</taxon>
        <taxon>Jatropheae</taxon>
        <taxon>Jatropha</taxon>
    </lineage>
</organism>
<evidence type="ECO:0000256" key="1">
    <source>
        <dbReference type="ARBA" id="ARBA00004191"/>
    </source>
</evidence>
<comment type="similarity">
    <text evidence="8">Belongs to the polygalacturonase-inhibiting protein family.</text>
</comment>
<keyword evidence="4" id="KW-0433">Leucine-rich repeat</keyword>
<evidence type="ECO:0000313" key="11">
    <source>
        <dbReference type="EMBL" id="KDP45204.1"/>
    </source>
</evidence>
<keyword evidence="6" id="KW-0677">Repeat</keyword>
<dbReference type="GO" id="GO:0016020">
    <property type="term" value="C:membrane"/>
    <property type="evidence" value="ECO:0007669"/>
    <property type="project" value="UniProtKB-SubCell"/>
</dbReference>
<dbReference type="PROSITE" id="PS51257">
    <property type="entry name" value="PROKAR_LIPOPROTEIN"/>
    <property type="match status" value="1"/>
</dbReference>
<dbReference type="InterPro" id="IPR013210">
    <property type="entry name" value="LRR_N_plant-typ"/>
</dbReference>
<dbReference type="FunFam" id="3.80.10.10:FF:000400">
    <property type="entry name" value="Nuclear pore complex protein NUP107"/>
    <property type="match status" value="1"/>
</dbReference>
<evidence type="ECO:0000256" key="2">
    <source>
        <dbReference type="ARBA" id="ARBA00004370"/>
    </source>
</evidence>
<evidence type="ECO:0000256" key="5">
    <source>
        <dbReference type="ARBA" id="ARBA00022729"/>
    </source>
</evidence>
<dbReference type="InterPro" id="IPR032675">
    <property type="entry name" value="LRR_dom_sf"/>
</dbReference>
<sequence length="225" mass="24515">MLGGRVVKILMSSCLWLLLSCSLSYGTETDIACLKSIKASLEDPFGYLKSSWNFNNNTEGFICRFTGVDCWHPDENKVLNLRLSDMELKGQFPLGLRNCTSITGVDLSNNDLVGTIPTNISNITPFLTSLDLSSNSFSGTIPADLVNCSYLNVLKLDRNRFTGQIPAELSLLKRLKTFNVANNLLTGPVPNFTTSSFGADVYANNTGLCGKPLDDCPGTPKGRKD</sequence>
<name>A0A067LLJ1_JATCU</name>
<protein>
    <recommendedName>
        <fullName evidence="10">Leucine-rich repeat-containing N-terminal plant-type domain-containing protein</fullName>
    </recommendedName>
</protein>
<dbReference type="AlphaFoldDB" id="A0A067LLJ1"/>
<dbReference type="InterPro" id="IPR001611">
    <property type="entry name" value="Leu-rich_rpt"/>
</dbReference>